<dbReference type="STRING" id="870435.A0A0C3PNM2"/>
<dbReference type="PANTHER" id="PTHR14187">
    <property type="entry name" value="ALPHA KINASE/ELONGATION FACTOR 2 KINASE"/>
    <property type="match status" value="1"/>
</dbReference>
<dbReference type="AlphaFoldDB" id="A0A0C3PNM2"/>
<dbReference type="Proteomes" id="UP000054217">
    <property type="component" value="Unassembled WGS sequence"/>
</dbReference>
<dbReference type="Gene3D" id="3.30.420.40">
    <property type="match status" value="2"/>
</dbReference>
<gene>
    <name evidence="1" type="ORF">M404DRAFT_908881</name>
</gene>
<dbReference type="SUPFAM" id="SSF53067">
    <property type="entry name" value="Actin-like ATPase domain"/>
    <property type="match status" value="2"/>
</dbReference>
<dbReference type="HOGENOM" id="CLU_009958_4_2_1"/>
<dbReference type="InterPro" id="IPR043129">
    <property type="entry name" value="ATPase_NBD"/>
</dbReference>
<reference evidence="1 2" key="1">
    <citation type="submission" date="2014-04" db="EMBL/GenBank/DDBJ databases">
        <authorList>
            <consortium name="DOE Joint Genome Institute"/>
            <person name="Kuo A."/>
            <person name="Kohler A."/>
            <person name="Costa M.D."/>
            <person name="Nagy L.G."/>
            <person name="Floudas D."/>
            <person name="Copeland A."/>
            <person name="Barry K.W."/>
            <person name="Cichocki N."/>
            <person name="Veneault-Fourrey C."/>
            <person name="LaButti K."/>
            <person name="Lindquist E.A."/>
            <person name="Lipzen A."/>
            <person name="Lundell T."/>
            <person name="Morin E."/>
            <person name="Murat C."/>
            <person name="Sun H."/>
            <person name="Tunlid A."/>
            <person name="Henrissat B."/>
            <person name="Grigoriev I.V."/>
            <person name="Hibbett D.S."/>
            <person name="Martin F."/>
            <person name="Nordberg H.P."/>
            <person name="Cantor M.N."/>
            <person name="Hua S.X."/>
        </authorList>
    </citation>
    <scope>NUCLEOTIDE SEQUENCE [LARGE SCALE GENOMIC DNA]</scope>
    <source>
        <strain evidence="1 2">Marx 270</strain>
    </source>
</reference>
<name>A0A0C3PNM2_PISTI</name>
<organism evidence="1 2">
    <name type="scientific">Pisolithus tinctorius Marx 270</name>
    <dbReference type="NCBI Taxonomy" id="870435"/>
    <lineage>
        <taxon>Eukaryota</taxon>
        <taxon>Fungi</taxon>
        <taxon>Dikarya</taxon>
        <taxon>Basidiomycota</taxon>
        <taxon>Agaricomycotina</taxon>
        <taxon>Agaricomycetes</taxon>
        <taxon>Agaricomycetidae</taxon>
        <taxon>Boletales</taxon>
        <taxon>Sclerodermatineae</taxon>
        <taxon>Pisolithaceae</taxon>
        <taxon>Pisolithus</taxon>
    </lineage>
</organism>
<dbReference type="OrthoDB" id="2963168at2759"/>
<reference evidence="2" key="2">
    <citation type="submission" date="2015-01" db="EMBL/GenBank/DDBJ databases">
        <title>Evolutionary Origins and Diversification of the Mycorrhizal Mutualists.</title>
        <authorList>
            <consortium name="DOE Joint Genome Institute"/>
            <consortium name="Mycorrhizal Genomics Consortium"/>
            <person name="Kohler A."/>
            <person name="Kuo A."/>
            <person name="Nagy L.G."/>
            <person name="Floudas D."/>
            <person name="Copeland A."/>
            <person name="Barry K.W."/>
            <person name="Cichocki N."/>
            <person name="Veneault-Fourrey C."/>
            <person name="LaButti K."/>
            <person name="Lindquist E.A."/>
            <person name="Lipzen A."/>
            <person name="Lundell T."/>
            <person name="Morin E."/>
            <person name="Murat C."/>
            <person name="Riley R."/>
            <person name="Ohm R."/>
            <person name="Sun H."/>
            <person name="Tunlid A."/>
            <person name="Henrissat B."/>
            <person name="Grigoriev I.V."/>
            <person name="Hibbett D.S."/>
            <person name="Martin F."/>
        </authorList>
    </citation>
    <scope>NUCLEOTIDE SEQUENCE [LARGE SCALE GENOMIC DNA]</scope>
    <source>
        <strain evidence="2">Marx 270</strain>
    </source>
</reference>
<sequence length="659" mass="73632">MASPPVYLDNTLRFCFTPSRCRLPKVGMPILVMFSISSYKLSVVTEATLLSTFAGTSPTGTMYSRQPYQGTTRKLILAFDVGTTFSGISYCILDPGEIPEIRGVSKFPAQEHGAGDNKIPSIIYYDREDKVRAVGAETQRPDIIEQANREQWVKLEWWKLHLRSRHLEDSHFSDADLPPLPAGKPAVEVLGDFMRYLFVCAKAYIPEAHAPIMWESLERGIEIILTHPNGWEGPQQQQIRRAAELGGLIAGEEDQKRIHLLTEGEASLHFCVTNVLASDTFSTTPIVCTDEPEEAQEEPDGRDQGAIVIDAGGGTVDLSAYSMQLSPTSFLEIAPAECRLQGSVFITYRAHAFLRAVLANSKYGDEETLRRMADIFDKTTKLHFRKADEPQYIQFGGIRDRDLEYNIRSGQLKLSGEDVAKLFEPSVEEIVAAFEQQCRAASTPITSVFLVGGFAASDWLYTRLVERVNPLGITICRPQQHVNKAVADGAVSFYIDRLVSGRVARFTYGTGINVTYNQADPEHVSRREIAFEGFSGDLEVPYGFEPILTKGTQVSEQQEFRKSFILEETDRSRCNNLHVDIMAYRGQLANPRWMDTEEGSYTHMCTIRADTSKLAPSMQANQLGGGAVYYSIMIEVVILFGLTELRAQISWKENGVEVR</sequence>
<dbReference type="InParanoid" id="A0A0C3PNM2"/>
<evidence type="ECO:0000313" key="1">
    <source>
        <dbReference type="EMBL" id="KIO10461.1"/>
    </source>
</evidence>
<proteinExistence type="predicted"/>
<dbReference type="CDD" id="cd10170">
    <property type="entry name" value="ASKHA_NBD_HSP70"/>
    <property type="match status" value="1"/>
</dbReference>
<protein>
    <submittedName>
        <fullName evidence="1">Uncharacterized protein</fullName>
    </submittedName>
</protein>
<dbReference type="EMBL" id="KN831952">
    <property type="protein sequence ID" value="KIO10461.1"/>
    <property type="molecule type" value="Genomic_DNA"/>
</dbReference>
<accession>A0A0C3PNM2</accession>
<dbReference type="PANTHER" id="PTHR14187:SF5">
    <property type="entry name" value="HEAT SHOCK 70 KDA PROTEIN 12A"/>
    <property type="match status" value="1"/>
</dbReference>
<evidence type="ECO:0000313" key="2">
    <source>
        <dbReference type="Proteomes" id="UP000054217"/>
    </source>
</evidence>
<dbReference type="Gene3D" id="3.90.640.10">
    <property type="entry name" value="Actin, Chain A, domain 4"/>
    <property type="match status" value="1"/>
</dbReference>
<keyword evidence="2" id="KW-1185">Reference proteome</keyword>